<accession>A0A6C0EXR0</accession>
<protein>
    <submittedName>
        <fullName evidence="2">Uncharacterized protein</fullName>
    </submittedName>
</protein>
<feature type="region of interest" description="Disordered" evidence="1">
    <location>
        <begin position="106"/>
        <end position="142"/>
    </location>
</feature>
<dbReference type="AlphaFoldDB" id="A0A6C0EXR0"/>
<evidence type="ECO:0000256" key="1">
    <source>
        <dbReference type="SAM" id="MobiDB-lite"/>
    </source>
</evidence>
<reference evidence="2" key="1">
    <citation type="journal article" date="2020" name="Nature">
        <title>Giant virus diversity and host interactions through global metagenomics.</title>
        <authorList>
            <person name="Schulz F."/>
            <person name="Roux S."/>
            <person name="Paez-Espino D."/>
            <person name="Jungbluth S."/>
            <person name="Walsh D.A."/>
            <person name="Denef V.J."/>
            <person name="McMahon K.D."/>
            <person name="Konstantinidis K.T."/>
            <person name="Eloe-Fadrosh E.A."/>
            <person name="Kyrpides N.C."/>
            <person name="Woyke T."/>
        </authorList>
    </citation>
    <scope>NUCLEOTIDE SEQUENCE</scope>
    <source>
        <strain evidence="2">GVMAG-M-3300009159-65</strain>
    </source>
</reference>
<proteinExistence type="predicted"/>
<dbReference type="EMBL" id="MN738929">
    <property type="protein sequence ID" value="QHT32025.1"/>
    <property type="molecule type" value="Genomic_DNA"/>
</dbReference>
<organism evidence="2">
    <name type="scientific">viral metagenome</name>
    <dbReference type="NCBI Taxonomy" id="1070528"/>
    <lineage>
        <taxon>unclassified sequences</taxon>
        <taxon>metagenomes</taxon>
        <taxon>organismal metagenomes</taxon>
    </lineage>
</organism>
<sequence length="142" mass="16030">MVTFVDGTDLDRTGIVYTSNNRGGYATDKEDALALVRHMTASMGDGKYRGIPWEANVPPDLIEARNFMFFNGQASRFIRIINDENLATKMNEMIEKVNEIEIWKAKGRQATAERHAKANANAKRGTRKTEPRNSRPNTQQKA</sequence>
<evidence type="ECO:0000313" key="2">
    <source>
        <dbReference type="EMBL" id="QHT32025.1"/>
    </source>
</evidence>
<name>A0A6C0EXR0_9ZZZZ</name>